<dbReference type="OrthoDB" id="5372507at2759"/>
<proteinExistence type="inferred from homology"/>
<dbReference type="GO" id="GO:0005874">
    <property type="term" value="C:microtubule"/>
    <property type="evidence" value="ECO:0007669"/>
    <property type="project" value="UniProtKB-KW"/>
</dbReference>
<evidence type="ECO:0000313" key="12">
    <source>
        <dbReference type="Proteomes" id="UP000770661"/>
    </source>
</evidence>
<comment type="caution">
    <text evidence="11">The sequence shown here is derived from an EMBL/GenBank/DDBJ whole genome shotgun (WGS) entry which is preliminary data.</text>
</comment>
<keyword evidence="7 10" id="KW-0175">Coiled coil</keyword>
<keyword evidence="8" id="KW-0206">Cytoskeleton</keyword>
<dbReference type="PRINTS" id="PR02087">
    <property type="entry name" value="HAUSAUGMINL1"/>
</dbReference>
<comment type="subcellular location">
    <subcellularLocation>
        <location evidence="1">Cytoplasm</location>
        <location evidence="1">Cytoskeleton</location>
        <location evidence="1">Spindle</location>
    </subcellularLocation>
</comment>
<keyword evidence="6" id="KW-0498">Mitosis</keyword>
<organism evidence="11 12">
    <name type="scientific">Chionoecetes opilio</name>
    <name type="common">Atlantic snow crab</name>
    <name type="synonym">Cancer opilio</name>
    <dbReference type="NCBI Taxonomy" id="41210"/>
    <lineage>
        <taxon>Eukaryota</taxon>
        <taxon>Metazoa</taxon>
        <taxon>Ecdysozoa</taxon>
        <taxon>Arthropoda</taxon>
        <taxon>Crustacea</taxon>
        <taxon>Multicrustacea</taxon>
        <taxon>Malacostraca</taxon>
        <taxon>Eumalacostraca</taxon>
        <taxon>Eucarida</taxon>
        <taxon>Decapoda</taxon>
        <taxon>Pleocyemata</taxon>
        <taxon>Brachyura</taxon>
        <taxon>Eubrachyura</taxon>
        <taxon>Majoidea</taxon>
        <taxon>Majidae</taxon>
        <taxon>Chionoecetes</taxon>
    </lineage>
</organism>
<reference evidence="11" key="1">
    <citation type="submission" date="2020-07" db="EMBL/GenBank/DDBJ databases">
        <title>The High-quality genome of the commercially important snow crab, Chionoecetes opilio.</title>
        <authorList>
            <person name="Jeong J.-H."/>
            <person name="Ryu S."/>
        </authorList>
    </citation>
    <scope>NUCLEOTIDE SEQUENCE</scope>
    <source>
        <strain evidence="11">MADBK_172401_WGS</strain>
        <tissue evidence="11">Digestive gland</tissue>
    </source>
</reference>
<sequence length="274" mass="31178">MDIKHKEVVSWLREVYGGEQIPPYEKTERGITLLHSLMTASRRSEDNSQILAEDFVTKTSEYSAEAKQLNKWLHAVNIVPEVLSEEGQTRLTALAHTAQTLDVQIPTCTNVILAMNELEMNHMQVLARRKQEQTRTSHLLEMSREVSGKLEEVRGIHQQAEMTWQQQQEEHAKNTKQEGFVKEKCNNYLADISSYEARLNKVGMTGSITHQALGTQWTELQALEKQVSELEDELRSYTLPPDLALAQVEVEAARQELSSIMESFATAYKQPDAP</sequence>
<evidence type="ECO:0000256" key="4">
    <source>
        <dbReference type="ARBA" id="ARBA00022618"/>
    </source>
</evidence>
<name>A0A8J4Y1Y2_CHIOP</name>
<keyword evidence="5" id="KW-0493">Microtubule</keyword>
<dbReference type="GO" id="GO:0051225">
    <property type="term" value="P:spindle assembly"/>
    <property type="evidence" value="ECO:0007669"/>
    <property type="project" value="InterPro"/>
</dbReference>
<keyword evidence="9" id="KW-0131">Cell cycle</keyword>
<dbReference type="GO" id="GO:0005819">
    <property type="term" value="C:spindle"/>
    <property type="evidence" value="ECO:0007669"/>
    <property type="project" value="UniProtKB-SubCell"/>
</dbReference>
<dbReference type="GO" id="GO:0070652">
    <property type="term" value="C:HAUS complex"/>
    <property type="evidence" value="ECO:0007669"/>
    <property type="project" value="InterPro"/>
</dbReference>
<comment type="similarity">
    <text evidence="2">Belongs to the HAUS1 family.</text>
</comment>
<evidence type="ECO:0000313" key="11">
    <source>
        <dbReference type="EMBL" id="KAG0718677.1"/>
    </source>
</evidence>
<dbReference type="AlphaFoldDB" id="A0A8J4Y1Y2"/>
<evidence type="ECO:0000256" key="7">
    <source>
        <dbReference type="ARBA" id="ARBA00023054"/>
    </source>
</evidence>
<protein>
    <submittedName>
        <fullName evidence="11">HAUS augmin-like complex subunit 1</fullName>
    </submittedName>
</protein>
<dbReference type="Proteomes" id="UP000770661">
    <property type="component" value="Unassembled WGS sequence"/>
</dbReference>
<evidence type="ECO:0000256" key="3">
    <source>
        <dbReference type="ARBA" id="ARBA00022490"/>
    </source>
</evidence>
<accession>A0A8J4Y1Y2</accession>
<dbReference type="GO" id="GO:0005829">
    <property type="term" value="C:cytosol"/>
    <property type="evidence" value="ECO:0007669"/>
    <property type="project" value="TreeGrafter"/>
</dbReference>
<dbReference type="GO" id="GO:0051301">
    <property type="term" value="P:cell division"/>
    <property type="evidence" value="ECO:0007669"/>
    <property type="project" value="UniProtKB-KW"/>
</dbReference>
<evidence type="ECO:0000256" key="10">
    <source>
        <dbReference type="SAM" id="Coils"/>
    </source>
</evidence>
<feature type="coiled-coil region" evidence="10">
    <location>
        <begin position="220"/>
        <end position="263"/>
    </location>
</feature>
<evidence type="ECO:0000256" key="2">
    <source>
        <dbReference type="ARBA" id="ARBA00005479"/>
    </source>
</evidence>
<evidence type="ECO:0000256" key="1">
    <source>
        <dbReference type="ARBA" id="ARBA00004186"/>
    </source>
</evidence>
<dbReference type="EMBL" id="JACEEZ010015691">
    <property type="protein sequence ID" value="KAG0718677.1"/>
    <property type="molecule type" value="Genomic_DNA"/>
</dbReference>
<gene>
    <name evidence="11" type="primary">Haus1</name>
    <name evidence="11" type="ORF">GWK47_051986</name>
</gene>
<evidence type="ECO:0000256" key="5">
    <source>
        <dbReference type="ARBA" id="ARBA00022701"/>
    </source>
</evidence>
<evidence type="ECO:0000256" key="6">
    <source>
        <dbReference type="ARBA" id="ARBA00022776"/>
    </source>
</evidence>
<keyword evidence="12" id="KW-1185">Reference proteome</keyword>
<evidence type="ECO:0000256" key="9">
    <source>
        <dbReference type="ARBA" id="ARBA00023306"/>
    </source>
</evidence>
<dbReference type="PANTHER" id="PTHR31570">
    <property type="entry name" value="HAUS AUGMIN-LIKE COMPLEX SUBUNIT 1"/>
    <property type="match status" value="1"/>
</dbReference>
<evidence type="ECO:0000256" key="8">
    <source>
        <dbReference type="ARBA" id="ARBA00023212"/>
    </source>
</evidence>
<dbReference type="Pfam" id="PF25762">
    <property type="entry name" value="HAUS1"/>
    <property type="match status" value="1"/>
</dbReference>
<dbReference type="InterPro" id="IPR026243">
    <property type="entry name" value="HAUS1"/>
</dbReference>
<dbReference type="PANTHER" id="PTHR31570:SF1">
    <property type="entry name" value="HAUS AUGMIN-LIKE COMPLEX SUBUNIT 1"/>
    <property type="match status" value="1"/>
</dbReference>
<keyword evidence="4" id="KW-0132">Cell division</keyword>
<keyword evidence="3" id="KW-0963">Cytoplasm</keyword>